<accession>A0A9X0R937</accession>
<evidence type="ECO:0000256" key="3">
    <source>
        <dbReference type="SAM" id="SignalP"/>
    </source>
</evidence>
<dbReference type="PANTHER" id="PTHR35936">
    <property type="entry name" value="MEMBRANE-BOUND LYTIC MUREIN TRANSGLYCOSYLASE F"/>
    <property type="match status" value="1"/>
</dbReference>
<dbReference type="EMBL" id="JACRUP010000002">
    <property type="protein sequence ID" value="MBC5850555.1"/>
    <property type="molecule type" value="Genomic_DNA"/>
</dbReference>
<keyword evidence="6" id="KW-1185">Reference proteome</keyword>
<dbReference type="Gene3D" id="3.40.190.10">
    <property type="entry name" value="Periplasmic binding protein-like II"/>
    <property type="match status" value="2"/>
</dbReference>
<dbReference type="Proteomes" id="UP000615796">
    <property type="component" value="Unassembled WGS sequence"/>
</dbReference>
<evidence type="ECO:0000313" key="5">
    <source>
        <dbReference type="EMBL" id="MBC5850555.1"/>
    </source>
</evidence>
<evidence type="ECO:0000259" key="4">
    <source>
        <dbReference type="SMART" id="SM00062"/>
    </source>
</evidence>
<keyword evidence="2 3" id="KW-0732">Signal</keyword>
<gene>
    <name evidence="5" type="ORF">H8Q88_06225</name>
</gene>
<evidence type="ECO:0000256" key="2">
    <source>
        <dbReference type="ARBA" id="ARBA00022729"/>
    </source>
</evidence>
<feature type="chain" id="PRO_5040833455" evidence="3">
    <location>
        <begin position="24"/>
        <end position="248"/>
    </location>
</feature>
<evidence type="ECO:0000256" key="1">
    <source>
        <dbReference type="ARBA" id="ARBA00010333"/>
    </source>
</evidence>
<dbReference type="SMART" id="SM00062">
    <property type="entry name" value="PBPb"/>
    <property type="match status" value="1"/>
</dbReference>
<sequence length="248" mass="28217">MLRYAYLLLFFSTSLLLSQSVFANTLKADFRHRPPEMVVDAETNQFSGPLKVIIEQAAANIGFTVEWRAAPFSRSLIDLQTGAIDLVPRVIRTDEREAFIEFLGPISEQKRNIVFITRHDGPQIHQYSDLKNINIGIKRGTAYFEQFDNDASLRKITVNDDFNLARMLQAQRIDAIIVLDLPALEMELETVGFTDYHAADYFYPNTIGNYYGMPKQHQQSQALNNILLKMVADGEIDAIYQTFGLTAE</sequence>
<dbReference type="PANTHER" id="PTHR35936:SF19">
    <property type="entry name" value="AMINO-ACID-BINDING PROTEIN YXEM-RELATED"/>
    <property type="match status" value="1"/>
</dbReference>
<feature type="signal peptide" evidence="3">
    <location>
        <begin position="1"/>
        <end position="23"/>
    </location>
</feature>
<dbReference type="AlphaFoldDB" id="A0A9X0R937"/>
<dbReference type="InterPro" id="IPR001638">
    <property type="entry name" value="Solute-binding_3/MltF_N"/>
</dbReference>
<dbReference type="SUPFAM" id="SSF53850">
    <property type="entry name" value="Periplasmic binding protein-like II"/>
    <property type="match status" value="1"/>
</dbReference>
<organism evidence="5 6">
    <name type="scientific">Vibrio metschnikovii</name>
    <dbReference type="NCBI Taxonomy" id="28172"/>
    <lineage>
        <taxon>Bacteria</taxon>
        <taxon>Pseudomonadati</taxon>
        <taxon>Pseudomonadota</taxon>
        <taxon>Gammaproteobacteria</taxon>
        <taxon>Vibrionales</taxon>
        <taxon>Vibrionaceae</taxon>
        <taxon>Vibrio</taxon>
    </lineage>
</organism>
<comment type="caution">
    <text evidence="5">The sequence shown here is derived from an EMBL/GenBank/DDBJ whole genome shotgun (WGS) entry which is preliminary data.</text>
</comment>
<name>A0A9X0R937_VIBME</name>
<evidence type="ECO:0000313" key="6">
    <source>
        <dbReference type="Proteomes" id="UP000615796"/>
    </source>
</evidence>
<comment type="similarity">
    <text evidence="1">Belongs to the bacterial solute-binding protein 3 family.</text>
</comment>
<proteinExistence type="inferred from homology"/>
<feature type="domain" description="Solute-binding protein family 3/N-terminal" evidence="4">
    <location>
        <begin position="49"/>
        <end position="247"/>
    </location>
</feature>
<dbReference type="Pfam" id="PF00497">
    <property type="entry name" value="SBP_bac_3"/>
    <property type="match status" value="1"/>
</dbReference>
<protein>
    <submittedName>
        <fullName evidence="5">Transporter substrate-binding domain-containing protein</fullName>
    </submittedName>
</protein>
<reference evidence="5" key="1">
    <citation type="submission" date="2020-08" db="EMBL/GenBank/DDBJ databases">
        <title>Genome Sequencing and Pan-Genome Analysis of Migratory bird Vibrio Strains, Inner Mongolia.</title>
        <authorList>
            <person name="Zheng L."/>
        </authorList>
    </citation>
    <scope>NUCLEOTIDE SEQUENCE</scope>
    <source>
        <strain evidence="5">M13F</strain>
    </source>
</reference>